<dbReference type="EMBL" id="QJKJ01001519">
    <property type="protein sequence ID" value="RDY07228.1"/>
    <property type="molecule type" value="Genomic_DNA"/>
</dbReference>
<accession>A0A371HWR9</accession>
<feature type="non-terminal residue" evidence="1">
    <location>
        <position position="1"/>
    </location>
</feature>
<gene>
    <name evidence="1" type="ORF">CR513_08690</name>
</gene>
<keyword evidence="2" id="KW-1185">Reference proteome</keyword>
<proteinExistence type="predicted"/>
<reference evidence="1" key="1">
    <citation type="submission" date="2018-05" db="EMBL/GenBank/DDBJ databases">
        <title>Draft genome of Mucuna pruriens seed.</title>
        <authorList>
            <person name="Nnadi N.E."/>
            <person name="Vos R."/>
            <person name="Hasami M.H."/>
            <person name="Devisetty U.K."/>
            <person name="Aguiy J.C."/>
        </authorList>
    </citation>
    <scope>NUCLEOTIDE SEQUENCE [LARGE SCALE GENOMIC DNA]</scope>
    <source>
        <strain evidence="1">JCA_2017</strain>
    </source>
</reference>
<comment type="caution">
    <text evidence="1">The sequence shown here is derived from an EMBL/GenBank/DDBJ whole genome shotgun (WGS) entry which is preliminary data.</text>
</comment>
<dbReference type="PANTHER" id="PTHR11439:SF517">
    <property type="entry name" value="CYSTEINE-RICH RLK (RECEPTOR-LIKE PROTEIN KINASE) 8"/>
    <property type="match status" value="1"/>
</dbReference>
<evidence type="ECO:0000313" key="2">
    <source>
        <dbReference type="Proteomes" id="UP000257109"/>
    </source>
</evidence>
<dbReference type="CDD" id="cd09272">
    <property type="entry name" value="RNase_HI_RT_Ty1"/>
    <property type="match status" value="1"/>
</dbReference>
<evidence type="ECO:0008006" key="3">
    <source>
        <dbReference type="Google" id="ProtNLM"/>
    </source>
</evidence>
<dbReference type="Proteomes" id="UP000257109">
    <property type="component" value="Unassembled WGS sequence"/>
</dbReference>
<protein>
    <recommendedName>
        <fullName evidence="3">Reverse transcriptase Ty1/copia-type domain-containing protein</fullName>
    </recommendedName>
</protein>
<name>A0A371HWR9_MUCPR</name>
<dbReference type="PANTHER" id="PTHR11439">
    <property type="entry name" value="GAG-POL-RELATED RETROTRANSPOSON"/>
    <property type="match status" value="1"/>
</dbReference>
<dbReference type="STRING" id="157652.A0A371HWR9"/>
<sequence>MSDLRKMRFFHEIEVLQKSDGIYICQKKYALEVLRRFGMMESNSVASYIVPSFKISSDGHGDFVDEMYYKQLVGSLMYLTTTRLDVTFIYGKNQCRFIYNKLRDFDSDYAGDVKDRKSTFGFVFLMSSEAEFVATTICACKGTWIKRILEEFGHPRGNYINIKCDNDSNIKLSKNPIMHGCSKRIEVRNLTKEGTIELVHCGSQDQVEDIMTKPLKLEMHSPP</sequence>
<organism evidence="1 2">
    <name type="scientific">Mucuna pruriens</name>
    <name type="common">Velvet bean</name>
    <name type="synonym">Dolichos pruriens</name>
    <dbReference type="NCBI Taxonomy" id="157652"/>
    <lineage>
        <taxon>Eukaryota</taxon>
        <taxon>Viridiplantae</taxon>
        <taxon>Streptophyta</taxon>
        <taxon>Embryophyta</taxon>
        <taxon>Tracheophyta</taxon>
        <taxon>Spermatophyta</taxon>
        <taxon>Magnoliopsida</taxon>
        <taxon>eudicotyledons</taxon>
        <taxon>Gunneridae</taxon>
        <taxon>Pentapetalae</taxon>
        <taxon>rosids</taxon>
        <taxon>fabids</taxon>
        <taxon>Fabales</taxon>
        <taxon>Fabaceae</taxon>
        <taxon>Papilionoideae</taxon>
        <taxon>50 kb inversion clade</taxon>
        <taxon>NPAAA clade</taxon>
        <taxon>indigoferoid/millettioid clade</taxon>
        <taxon>Phaseoleae</taxon>
        <taxon>Mucuna</taxon>
    </lineage>
</organism>
<evidence type="ECO:0000313" key="1">
    <source>
        <dbReference type="EMBL" id="RDY07228.1"/>
    </source>
</evidence>
<dbReference type="AlphaFoldDB" id="A0A371HWR9"/>